<dbReference type="OrthoDB" id="2381602at2"/>
<sequence length="154" mass="16941">MTKKDALTNENGDIMQKPTKKIQTVFFGTLLVLVIMIINTNVWGIGGGKSTIEGDRREEVALEQALMKIEGVGKVAIYYHNNDSDKEDPLSNYFSLSQTKTEKISKPIQGILVVAEGGGDPVIQNLLSKTLATVLQLPEHQIVIVEMKNGEETE</sequence>
<dbReference type="EMBL" id="UGYZ01000002">
    <property type="protein sequence ID" value="SUJ04748.1"/>
    <property type="molecule type" value="Genomic_DNA"/>
</dbReference>
<evidence type="ECO:0000313" key="3">
    <source>
        <dbReference type="Proteomes" id="UP000254519"/>
    </source>
</evidence>
<evidence type="ECO:0000256" key="1">
    <source>
        <dbReference type="SAM" id="Phobius"/>
    </source>
</evidence>
<evidence type="ECO:0000313" key="2">
    <source>
        <dbReference type="EMBL" id="SUJ04748.1"/>
    </source>
</evidence>
<dbReference type="AlphaFoldDB" id="A0A380BPW7"/>
<name>A0A380BPW7_SPOPA</name>
<proteinExistence type="predicted"/>
<keyword evidence="1" id="KW-1133">Transmembrane helix</keyword>
<accession>A0A380BPW7</accession>
<keyword evidence="3" id="KW-1185">Reference proteome</keyword>
<organism evidence="2 3">
    <name type="scientific">Sporosarcina pasteurii</name>
    <name type="common">Bacillus pasteurii</name>
    <dbReference type="NCBI Taxonomy" id="1474"/>
    <lineage>
        <taxon>Bacteria</taxon>
        <taxon>Bacillati</taxon>
        <taxon>Bacillota</taxon>
        <taxon>Bacilli</taxon>
        <taxon>Bacillales</taxon>
        <taxon>Caryophanaceae</taxon>
        <taxon>Sporosarcina</taxon>
    </lineage>
</organism>
<dbReference type="Proteomes" id="UP000254519">
    <property type="component" value="Unassembled WGS sequence"/>
</dbReference>
<dbReference type="RefSeq" id="WP_115361068.1">
    <property type="nucleotide sequence ID" value="NZ_CP038012.1"/>
</dbReference>
<protein>
    <submittedName>
        <fullName evidence="2">Stage III sporulation protein AG</fullName>
    </submittedName>
</protein>
<keyword evidence="1" id="KW-0812">Transmembrane</keyword>
<feature type="transmembrane region" description="Helical" evidence="1">
    <location>
        <begin position="25"/>
        <end position="46"/>
    </location>
</feature>
<reference evidence="2 3" key="1">
    <citation type="submission" date="2018-06" db="EMBL/GenBank/DDBJ databases">
        <authorList>
            <consortium name="Pathogen Informatics"/>
            <person name="Doyle S."/>
        </authorList>
    </citation>
    <scope>NUCLEOTIDE SEQUENCE [LARGE SCALE GENOMIC DNA]</scope>
    <source>
        <strain evidence="3">ATCC 11859 / DSM 33 / NCIB 8841 / NCTC 4822</strain>
    </source>
</reference>
<keyword evidence="1" id="KW-0472">Membrane</keyword>
<gene>
    <name evidence="2" type="ORF">NCTC4822_01580</name>
</gene>